<feature type="transmembrane region" description="Helical" evidence="9">
    <location>
        <begin position="476"/>
        <end position="495"/>
    </location>
</feature>
<evidence type="ECO:0000256" key="5">
    <source>
        <dbReference type="ARBA" id="ARBA00022989"/>
    </source>
</evidence>
<feature type="transmembrane region" description="Helical" evidence="9">
    <location>
        <begin position="311"/>
        <end position="330"/>
    </location>
</feature>
<comment type="similarity">
    <text evidence="7">Belongs to the glycosyltransferase 87 family.</text>
</comment>
<keyword evidence="2" id="KW-1003">Cell membrane</keyword>
<dbReference type="InterPro" id="IPR018584">
    <property type="entry name" value="GT87"/>
</dbReference>
<name>A0AAC9LHH7_9PSEU</name>
<keyword evidence="4 9" id="KW-0812">Transmembrane</keyword>
<evidence type="ECO:0000256" key="7">
    <source>
        <dbReference type="ARBA" id="ARBA00024033"/>
    </source>
</evidence>
<feature type="transmembrane region" description="Helical" evidence="9">
    <location>
        <begin position="234"/>
        <end position="267"/>
    </location>
</feature>
<feature type="transmembrane region" description="Helical" evidence="9">
    <location>
        <begin position="201"/>
        <end position="227"/>
    </location>
</feature>
<accession>A0AAC9LHH7</accession>
<evidence type="ECO:0000256" key="9">
    <source>
        <dbReference type="SAM" id="Phobius"/>
    </source>
</evidence>
<dbReference type="Pfam" id="PF09594">
    <property type="entry name" value="GT87"/>
    <property type="match status" value="1"/>
</dbReference>
<feature type="region of interest" description="Disordered" evidence="8">
    <location>
        <begin position="534"/>
        <end position="558"/>
    </location>
</feature>
<feature type="transmembrane region" description="Helical" evidence="9">
    <location>
        <begin position="405"/>
        <end position="425"/>
    </location>
</feature>
<evidence type="ECO:0000256" key="4">
    <source>
        <dbReference type="ARBA" id="ARBA00022692"/>
    </source>
</evidence>
<feature type="region of interest" description="Disordered" evidence="8">
    <location>
        <begin position="1"/>
        <end position="52"/>
    </location>
</feature>
<dbReference type="EMBL" id="CP016076">
    <property type="protein sequence ID" value="APU17988.1"/>
    <property type="molecule type" value="Genomic_DNA"/>
</dbReference>
<organism evidence="10 11">
    <name type="scientific">Actinoalloteichus fjordicus</name>
    <dbReference type="NCBI Taxonomy" id="1612552"/>
    <lineage>
        <taxon>Bacteria</taxon>
        <taxon>Bacillati</taxon>
        <taxon>Actinomycetota</taxon>
        <taxon>Actinomycetes</taxon>
        <taxon>Pseudonocardiales</taxon>
        <taxon>Pseudonocardiaceae</taxon>
        <taxon>Actinoalloteichus</taxon>
    </lineage>
</organism>
<feature type="transmembrane region" description="Helical" evidence="9">
    <location>
        <begin position="77"/>
        <end position="99"/>
    </location>
</feature>
<dbReference type="KEGG" id="acad:UA74_29985"/>
<keyword evidence="11" id="KW-1185">Reference proteome</keyword>
<keyword evidence="5 9" id="KW-1133">Transmembrane helix</keyword>
<evidence type="ECO:0000256" key="6">
    <source>
        <dbReference type="ARBA" id="ARBA00023136"/>
    </source>
</evidence>
<reference evidence="11" key="1">
    <citation type="submission" date="2016-06" db="EMBL/GenBank/DDBJ databases">
        <title>Complete genome sequence of Actinoalloteichus fjordicus DSM 46855 (=ADI127-17), type strain of the new species Actinoalloteichus fjordicus.</title>
        <authorList>
            <person name="Ruckert C."/>
            <person name="Nouioui I."/>
            <person name="Willmese J."/>
            <person name="van Wezel G."/>
            <person name="Klenk H.-P."/>
            <person name="Kalinowski J."/>
            <person name="Zotchev S.B."/>
        </authorList>
    </citation>
    <scope>NUCLEOTIDE SEQUENCE [LARGE SCALE GENOMIC DNA]</scope>
    <source>
        <strain evidence="11">ADI127-7</strain>
    </source>
</reference>
<dbReference type="GO" id="GO:0016758">
    <property type="term" value="F:hexosyltransferase activity"/>
    <property type="evidence" value="ECO:0007669"/>
    <property type="project" value="InterPro"/>
</dbReference>
<dbReference type="InterPro" id="IPR016570">
    <property type="entry name" value="UCP010361"/>
</dbReference>
<keyword evidence="3" id="KW-0808">Transferase</keyword>
<dbReference type="GO" id="GO:0005886">
    <property type="term" value="C:plasma membrane"/>
    <property type="evidence" value="ECO:0007669"/>
    <property type="project" value="UniProtKB-SubCell"/>
</dbReference>
<feature type="region of interest" description="Disordered" evidence="8">
    <location>
        <begin position="503"/>
        <end position="522"/>
    </location>
</feature>
<dbReference type="Proteomes" id="UP000185511">
    <property type="component" value="Chromosome"/>
</dbReference>
<protein>
    <submittedName>
        <fullName evidence="10">Integral membrane protein</fullName>
    </submittedName>
</protein>
<feature type="compositionally biased region" description="Polar residues" evidence="8">
    <location>
        <begin position="540"/>
        <end position="558"/>
    </location>
</feature>
<evidence type="ECO:0000256" key="2">
    <source>
        <dbReference type="ARBA" id="ARBA00022475"/>
    </source>
</evidence>
<evidence type="ECO:0000313" key="10">
    <source>
        <dbReference type="EMBL" id="APU17988.1"/>
    </source>
</evidence>
<evidence type="ECO:0000256" key="1">
    <source>
        <dbReference type="ARBA" id="ARBA00004651"/>
    </source>
</evidence>
<sequence length="558" mass="60928">MSTADDGAGGGSTDRPAADRSPLAQDSDRIGPGHRVDTATLPPEQRIAPTRTEGLARTASRLFGGPLGRHAVVGRHWFWSPLRVGLLLAVLALALGWGLKAPCIQQYVDDQGVAQLDWSGNRQYVAMCYSDIVPLYSAEHLDIGAFPYRDSWVEDEGTDQEQVRYMEYPVITGMFQWLNAELTRAWLGVAETGLVPTALPVAVYFTITSLWLAAGWLVTVWAVTLLARRRPWDAALVAISPLVLVHAFTNFDTIATAFATAGMLAWARRRPVLAGVLIGLGAAAKLYPLFLLGPLLILCLRAGRLVPWLRAAGAAVATWTAVNLPIAVLYPDGWREFYRLNSERIADPDSIYNVISRFTGWAGFDGPLEPGQTPVVLNTVTAVLFLLGCLGIAFVGLTAARRPRVAQLAFLVVAVFLLTNKVWSPQYSLWLVPLAVLALPRWRPLLAWMALDALVWVPRMFFYLGEDNKGLPVEWFLGTVVLRDLAVIMLCVLVLRDVYRPEGDRVRSSGEDDPAGGVLDGAPDVVRWNLTRRAEPMITEPSSTAGSASTDSPPSGVR</sequence>
<keyword evidence="6 9" id="KW-0472">Membrane</keyword>
<evidence type="ECO:0000256" key="8">
    <source>
        <dbReference type="SAM" id="MobiDB-lite"/>
    </source>
</evidence>
<evidence type="ECO:0000256" key="3">
    <source>
        <dbReference type="ARBA" id="ARBA00022679"/>
    </source>
</evidence>
<dbReference type="PIRSF" id="PIRSF010361">
    <property type="entry name" value="UCP010361"/>
    <property type="match status" value="1"/>
</dbReference>
<evidence type="ECO:0000313" key="11">
    <source>
        <dbReference type="Proteomes" id="UP000185511"/>
    </source>
</evidence>
<feature type="transmembrane region" description="Helical" evidence="9">
    <location>
        <begin position="375"/>
        <end position="398"/>
    </location>
</feature>
<feature type="compositionally biased region" description="Basic and acidic residues" evidence="8">
    <location>
        <begin position="26"/>
        <end position="37"/>
    </location>
</feature>
<proteinExistence type="inferred from homology"/>
<dbReference type="AlphaFoldDB" id="A0AAC9LHH7"/>
<gene>
    <name evidence="10" type="ORF">UA74_29985</name>
</gene>
<comment type="subcellular location">
    <subcellularLocation>
        <location evidence="1">Cell membrane</location>
        <topology evidence="1">Multi-pass membrane protein</topology>
    </subcellularLocation>
</comment>
<feature type="transmembrane region" description="Helical" evidence="9">
    <location>
        <begin position="273"/>
        <end position="299"/>
    </location>
</feature>